<dbReference type="Proteomes" id="UP000199118">
    <property type="component" value="Unassembled WGS sequence"/>
</dbReference>
<reference evidence="1 2" key="1">
    <citation type="submission" date="2016-10" db="EMBL/GenBank/DDBJ databases">
        <authorList>
            <person name="de Groot N.N."/>
        </authorList>
    </citation>
    <scope>NUCLEOTIDE SEQUENCE [LARGE SCALE GENOMIC DNA]</scope>
    <source>
        <strain evidence="1 2">DSM 17890</strain>
    </source>
</reference>
<evidence type="ECO:0000313" key="2">
    <source>
        <dbReference type="Proteomes" id="UP000199118"/>
    </source>
</evidence>
<dbReference type="EMBL" id="FNMZ01000001">
    <property type="protein sequence ID" value="SDW49493.1"/>
    <property type="molecule type" value="Genomic_DNA"/>
</dbReference>
<dbReference type="InterPro" id="IPR029063">
    <property type="entry name" value="SAM-dependent_MTases_sf"/>
</dbReference>
<dbReference type="Pfam" id="PF05711">
    <property type="entry name" value="TylF"/>
    <property type="match status" value="2"/>
</dbReference>
<dbReference type="RefSeq" id="WP_092680131.1">
    <property type="nucleotide sequence ID" value="NZ_FNMZ01000001.1"/>
</dbReference>
<sequence>MTSTPPASADPAPANPVDLISERAKAVRAARLTYLSPAKLLRIERLLAEIRDARVPGALLEFGVALGGSAILIADEADPERPFHGFDVFSMIPEPTSAKDDDKSRERYAVIRSGASKGIGGGEDYYGYRDDLHGDVLRSFADFGLDPEAAWIRFHVGLFEDTLPGVETGPVAFAHVDCDWYDPVTLCLGWLRDRMSPGGAIILDDYHDYGGARTATDEFIAAHPGFAFEPGPNPVIRKL</sequence>
<dbReference type="PANTHER" id="PTHR40036">
    <property type="entry name" value="MACROCIN O-METHYLTRANSFERASE"/>
    <property type="match status" value="1"/>
</dbReference>
<accession>A0A1H2TZR0</accession>
<name>A0A1H2TZR0_9RHOB</name>
<dbReference type="OrthoDB" id="9811332at2"/>
<dbReference type="STRING" id="356660.SAMN05444336_1011175"/>
<gene>
    <name evidence="1" type="ORF">SAMN05444336_1011175</name>
</gene>
<dbReference type="InterPro" id="IPR008884">
    <property type="entry name" value="TylF_MeTrfase"/>
</dbReference>
<dbReference type="Gene3D" id="3.40.50.150">
    <property type="entry name" value="Vaccinia Virus protein VP39"/>
    <property type="match status" value="1"/>
</dbReference>
<dbReference type="AlphaFoldDB" id="A0A1H2TZR0"/>
<protein>
    <submittedName>
        <fullName evidence="1">Asparagine synthase (Glutamine-hydrolysing)</fullName>
    </submittedName>
</protein>
<dbReference type="PANTHER" id="PTHR40036:SF1">
    <property type="entry name" value="MACROCIN O-METHYLTRANSFERASE"/>
    <property type="match status" value="1"/>
</dbReference>
<organism evidence="1 2">
    <name type="scientific">Albimonas donghaensis</name>
    <dbReference type="NCBI Taxonomy" id="356660"/>
    <lineage>
        <taxon>Bacteria</taxon>
        <taxon>Pseudomonadati</taxon>
        <taxon>Pseudomonadota</taxon>
        <taxon>Alphaproteobacteria</taxon>
        <taxon>Rhodobacterales</taxon>
        <taxon>Paracoccaceae</taxon>
        <taxon>Albimonas</taxon>
    </lineage>
</organism>
<evidence type="ECO:0000313" key="1">
    <source>
        <dbReference type="EMBL" id="SDW49493.1"/>
    </source>
</evidence>
<proteinExistence type="predicted"/>
<keyword evidence="2" id="KW-1185">Reference proteome</keyword>
<dbReference type="SUPFAM" id="SSF53335">
    <property type="entry name" value="S-adenosyl-L-methionine-dependent methyltransferases"/>
    <property type="match status" value="1"/>
</dbReference>